<feature type="transmembrane region" description="Helical" evidence="1">
    <location>
        <begin position="66"/>
        <end position="88"/>
    </location>
</feature>
<dbReference type="InterPro" id="IPR007165">
    <property type="entry name" value="Phage_holin_4_2"/>
</dbReference>
<keyword evidence="1" id="KW-1133">Transmembrane helix</keyword>
<dbReference type="Pfam" id="PF04020">
    <property type="entry name" value="Phage_holin_4_2"/>
    <property type="match status" value="1"/>
</dbReference>
<proteinExistence type="predicted"/>
<comment type="caution">
    <text evidence="2">The sequence shown here is derived from an EMBL/GenBank/DDBJ whole genome shotgun (WGS) entry which is preliminary data.</text>
</comment>
<name>A0A2H0X9B8_UNCKA</name>
<gene>
    <name evidence="2" type="ORF">COT51_02275</name>
</gene>
<keyword evidence="1" id="KW-0812">Transmembrane</keyword>
<evidence type="ECO:0000313" key="3">
    <source>
        <dbReference type="Proteomes" id="UP000231098"/>
    </source>
</evidence>
<dbReference type="AlphaFoldDB" id="A0A2H0X9B8"/>
<sequence>MLVKSIIRSFLIYVLAIFLVSKYFGGLSYSDNFRVLFISGGVLAIANLIIKPIIKLVSLPLNIITLGIFSWFIDAIILFGVTKFVSGLSVSPFTFNGLSWQGVYIPQVSFNFLMAVIVCSFAISFIFRFFHWLCD</sequence>
<dbReference type="PANTHER" id="PTHR37309">
    <property type="entry name" value="SLR0284 PROTEIN"/>
    <property type="match status" value="1"/>
</dbReference>
<organism evidence="2 3">
    <name type="scientific">candidate division WWE3 bacterium CG08_land_8_20_14_0_20_41_15</name>
    <dbReference type="NCBI Taxonomy" id="1975086"/>
    <lineage>
        <taxon>Bacteria</taxon>
        <taxon>Katanobacteria</taxon>
    </lineage>
</organism>
<accession>A0A2H0X9B8</accession>
<keyword evidence="1" id="KW-0472">Membrane</keyword>
<protein>
    <recommendedName>
        <fullName evidence="4">Phage holin family protein</fullName>
    </recommendedName>
</protein>
<evidence type="ECO:0008006" key="4">
    <source>
        <dbReference type="Google" id="ProtNLM"/>
    </source>
</evidence>
<reference evidence="3" key="1">
    <citation type="submission" date="2017-09" db="EMBL/GenBank/DDBJ databases">
        <title>Depth-based differentiation of microbial function through sediment-hosted aquifers and enrichment of novel symbionts in the deep terrestrial subsurface.</title>
        <authorList>
            <person name="Probst A.J."/>
            <person name="Ladd B."/>
            <person name="Jarett J.K."/>
            <person name="Geller-Mcgrath D.E."/>
            <person name="Sieber C.M.K."/>
            <person name="Emerson J.B."/>
            <person name="Anantharaman K."/>
            <person name="Thomas B.C."/>
            <person name="Malmstrom R."/>
            <person name="Stieglmeier M."/>
            <person name="Klingl A."/>
            <person name="Woyke T."/>
            <person name="Ryan C.M."/>
            <person name="Banfield J.F."/>
        </authorList>
    </citation>
    <scope>NUCLEOTIDE SEQUENCE [LARGE SCALE GENOMIC DNA]</scope>
</reference>
<feature type="transmembrane region" description="Helical" evidence="1">
    <location>
        <begin position="108"/>
        <end position="130"/>
    </location>
</feature>
<evidence type="ECO:0000256" key="1">
    <source>
        <dbReference type="SAM" id="Phobius"/>
    </source>
</evidence>
<feature type="transmembrane region" description="Helical" evidence="1">
    <location>
        <begin position="35"/>
        <end position="54"/>
    </location>
</feature>
<dbReference type="PANTHER" id="PTHR37309:SF1">
    <property type="entry name" value="SLR0284 PROTEIN"/>
    <property type="match status" value="1"/>
</dbReference>
<feature type="transmembrane region" description="Helical" evidence="1">
    <location>
        <begin position="12"/>
        <end position="29"/>
    </location>
</feature>
<evidence type="ECO:0000313" key="2">
    <source>
        <dbReference type="EMBL" id="PIS21530.1"/>
    </source>
</evidence>
<dbReference type="EMBL" id="PEYV01000036">
    <property type="protein sequence ID" value="PIS21530.1"/>
    <property type="molecule type" value="Genomic_DNA"/>
</dbReference>
<dbReference type="Proteomes" id="UP000231098">
    <property type="component" value="Unassembled WGS sequence"/>
</dbReference>